<sequence length="259" mass="28235">MQTPERNPFTPKSGTITPLLTFLSIVAAFGINVWSNINPIGGQSIGVIANTTFAGVMITPANYAFIIWGLIYLGLIAFGVYQLLPGAGDRNPLNPVRYGIIISSLAQILWVFLFLARWFWASMGAMGVILTALIWSYGQRRKQPSQTRQERWCVDRPLSLYLGWIAVATIVNGATALYSSGWTELGLGATAWTCIMIGIATVLGGAIALHYRDAIFPGVVIWALVAIALRHSDNFPLITVVVMGVLVLGGAIIRSQWRR</sequence>
<feature type="transmembrane region" description="Helical" evidence="1">
    <location>
        <begin position="15"/>
        <end position="33"/>
    </location>
</feature>
<gene>
    <name evidence="2" type="ORF">K4A83_19050</name>
</gene>
<dbReference type="PANTHER" id="PTHR33802:SF1">
    <property type="entry name" value="XK-RELATED PROTEIN"/>
    <property type="match status" value="1"/>
</dbReference>
<feature type="transmembrane region" description="Helical" evidence="1">
    <location>
        <begin position="40"/>
        <end position="59"/>
    </location>
</feature>
<feature type="transmembrane region" description="Helical" evidence="1">
    <location>
        <begin position="214"/>
        <end position="229"/>
    </location>
</feature>
<keyword evidence="1" id="KW-0812">Transmembrane</keyword>
<evidence type="ECO:0000313" key="3">
    <source>
        <dbReference type="Proteomes" id="UP001526426"/>
    </source>
</evidence>
<keyword evidence="1" id="KW-1133">Transmembrane helix</keyword>
<evidence type="ECO:0000313" key="2">
    <source>
        <dbReference type="EMBL" id="MCW6038355.1"/>
    </source>
</evidence>
<comment type="caution">
    <text evidence="2">The sequence shown here is derived from an EMBL/GenBank/DDBJ whole genome shotgun (WGS) entry which is preliminary data.</text>
</comment>
<proteinExistence type="predicted"/>
<dbReference type="EMBL" id="JAIHOM010000128">
    <property type="protein sequence ID" value="MCW6038355.1"/>
    <property type="molecule type" value="Genomic_DNA"/>
</dbReference>
<feature type="transmembrane region" description="Helical" evidence="1">
    <location>
        <begin position="65"/>
        <end position="84"/>
    </location>
</feature>
<keyword evidence="1" id="KW-0472">Membrane</keyword>
<feature type="transmembrane region" description="Helical" evidence="1">
    <location>
        <begin position="235"/>
        <end position="253"/>
    </location>
</feature>
<organism evidence="2 3">
    <name type="scientific">Spirulina subsalsa FACHB-351</name>
    <dbReference type="NCBI Taxonomy" id="234711"/>
    <lineage>
        <taxon>Bacteria</taxon>
        <taxon>Bacillati</taxon>
        <taxon>Cyanobacteriota</taxon>
        <taxon>Cyanophyceae</taxon>
        <taxon>Spirulinales</taxon>
        <taxon>Spirulinaceae</taxon>
        <taxon>Spirulina</taxon>
    </lineage>
</organism>
<evidence type="ECO:0000256" key="1">
    <source>
        <dbReference type="SAM" id="Phobius"/>
    </source>
</evidence>
<keyword evidence="3" id="KW-1185">Reference proteome</keyword>
<reference evidence="2 3" key="1">
    <citation type="submission" date="2021-08" db="EMBL/GenBank/DDBJ databases">
        <title>Draft genome sequence of Spirulina subsalsa with high tolerance to salinity and hype-accumulation of phycocyanin.</title>
        <authorList>
            <person name="Pei H."/>
            <person name="Jiang L."/>
        </authorList>
    </citation>
    <scope>NUCLEOTIDE SEQUENCE [LARGE SCALE GENOMIC DNA]</scope>
    <source>
        <strain evidence="2 3">FACHB-351</strain>
    </source>
</reference>
<feature type="transmembrane region" description="Helical" evidence="1">
    <location>
        <begin position="96"/>
        <end position="113"/>
    </location>
</feature>
<dbReference type="Proteomes" id="UP001526426">
    <property type="component" value="Unassembled WGS sequence"/>
</dbReference>
<protein>
    <recommendedName>
        <fullName evidence="4">Tryptophan-rich sensory protein</fullName>
    </recommendedName>
</protein>
<evidence type="ECO:0008006" key="4">
    <source>
        <dbReference type="Google" id="ProtNLM"/>
    </source>
</evidence>
<accession>A0ABT3LA31</accession>
<feature type="transmembrane region" description="Helical" evidence="1">
    <location>
        <begin position="119"/>
        <end position="137"/>
    </location>
</feature>
<name>A0ABT3LA31_9CYAN</name>
<feature type="transmembrane region" description="Helical" evidence="1">
    <location>
        <begin position="185"/>
        <end position="207"/>
    </location>
</feature>
<feature type="transmembrane region" description="Helical" evidence="1">
    <location>
        <begin position="158"/>
        <end position="179"/>
    </location>
</feature>
<dbReference type="RefSeq" id="WP_265266260.1">
    <property type="nucleotide sequence ID" value="NZ_JAIHOM010000128.1"/>
</dbReference>
<dbReference type="PANTHER" id="PTHR33802">
    <property type="entry name" value="SI:CH211-161H7.5-RELATED"/>
    <property type="match status" value="1"/>
</dbReference>